<reference evidence="2 3" key="2">
    <citation type="journal article" date="2014" name="J. Gen. Appl. Microbiol.">
        <title>The early diverging ascomycetous budding yeast Saitoella complicata has three histone deacetylases belonging to the Clr6, Hos2, and Rpd3 lineages.</title>
        <authorList>
            <person name="Nishida H."/>
            <person name="Matsumoto T."/>
            <person name="Kondo S."/>
            <person name="Hamamoto M."/>
            <person name="Yoshikawa H."/>
        </authorList>
    </citation>
    <scope>NUCLEOTIDE SEQUENCE [LARGE SCALE GENOMIC DNA]</scope>
    <source>
        <strain evidence="2 3">NRRL Y-17804</strain>
    </source>
</reference>
<dbReference type="EMBL" id="BACD03000005">
    <property type="protein sequence ID" value="GAO46746.1"/>
    <property type="molecule type" value="Genomic_DNA"/>
</dbReference>
<evidence type="ECO:0000313" key="2">
    <source>
        <dbReference type="EMBL" id="GAO46746.1"/>
    </source>
</evidence>
<reference evidence="2 3" key="3">
    <citation type="journal article" date="2015" name="Genome Announc.">
        <title>Draft Genome Sequence of the Archiascomycetous Yeast Saitoella complicata.</title>
        <authorList>
            <person name="Yamauchi K."/>
            <person name="Kondo S."/>
            <person name="Hamamoto M."/>
            <person name="Takahashi Y."/>
            <person name="Ogura Y."/>
            <person name="Hayashi T."/>
            <person name="Nishida H."/>
        </authorList>
    </citation>
    <scope>NUCLEOTIDE SEQUENCE [LARGE SCALE GENOMIC DNA]</scope>
    <source>
        <strain evidence="2 3">NRRL Y-17804</strain>
    </source>
</reference>
<dbReference type="AlphaFoldDB" id="A0A0E9NAK5"/>
<reference evidence="2 3" key="1">
    <citation type="journal article" date="2011" name="J. Gen. Appl. Microbiol.">
        <title>Draft genome sequencing of the enigmatic yeast Saitoella complicata.</title>
        <authorList>
            <person name="Nishida H."/>
            <person name="Hamamoto M."/>
            <person name="Sugiyama J."/>
        </authorList>
    </citation>
    <scope>NUCLEOTIDE SEQUENCE [LARGE SCALE GENOMIC DNA]</scope>
    <source>
        <strain evidence="2 3">NRRL Y-17804</strain>
    </source>
</reference>
<keyword evidence="3" id="KW-1185">Reference proteome</keyword>
<evidence type="ECO:0000313" key="3">
    <source>
        <dbReference type="Proteomes" id="UP000033140"/>
    </source>
</evidence>
<organism evidence="2 3">
    <name type="scientific">Saitoella complicata (strain BCRC 22490 / CBS 7301 / JCM 7358 / NBRC 10748 / NRRL Y-17804)</name>
    <dbReference type="NCBI Taxonomy" id="698492"/>
    <lineage>
        <taxon>Eukaryota</taxon>
        <taxon>Fungi</taxon>
        <taxon>Dikarya</taxon>
        <taxon>Ascomycota</taxon>
        <taxon>Taphrinomycotina</taxon>
        <taxon>Taphrinomycotina incertae sedis</taxon>
        <taxon>Saitoella</taxon>
    </lineage>
</organism>
<feature type="region of interest" description="Disordered" evidence="1">
    <location>
        <begin position="44"/>
        <end position="69"/>
    </location>
</feature>
<name>A0A0E9NAK5_SAICN</name>
<accession>A0A0E9NAK5</accession>
<gene>
    <name evidence="2" type="ORF">G7K_0968-t1</name>
</gene>
<dbReference type="Proteomes" id="UP000033140">
    <property type="component" value="Unassembled WGS sequence"/>
</dbReference>
<evidence type="ECO:0000256" key="1">
    <source>
        <dbReference type="SAM" id="MobiDB-lite"/>
    </source>
</evidence>
<comment type="caution">
    <text evidence="2">The sequence shown here is derived from an EMBL/GenBank/DDBJ whole genome shotgun (WGS) entry which is preliminary data.</text>
</comment>
<proteinExistence type="predicted"/>
<sequence>MRAEHGYGFTRAMGFQLSELLSPLSSNSLRRFCLFIRARSSLLQGSLGGGQPKSQRKQTNIGAAAESRPLDKGPVTLHSAIGIAHGLIYSCGGLNVKLTYRVGMGLNPPGDADHHEREYQKRDSLDKLKKTNRLTFATSKLLARSDTNRKIRYLFPDDHCLRNLQPLLHLRRPIAQ</sequence>
<protein>
    <submittedName>
        <fullName evidence="2">Uncharacterized protein</fullName>
    </submittedName>
</protein>